<proteinExistence type="inferred from homology"/>
<dbReference type="GeneID" id="56742265"/>
<evidence type="ECO:0000256" key="2">
    <source>
        <dbReference type="SAM" id="Phobius"/>
    </source>
</evidence>
<dbReference type="PANTHER" id="PTHR36435">
    <property type="entry name" value="SLR1288 PROTEIN"/>
    <property type="match status" value="1"/>
</dbReference>
<evidence type="ECO:0000259" key="3">
    <source>
        <dbReference type="Pfam" id="PF02517"/>
    </source>
</evidence>
<accession>A0A2A7SQC8</accession>
<feature type="transmembrane region" description="Helical" evidence="2">
    <location>
        <begin position="7"/>
        <end position="30"/>
    </location>
</feature>
<gene>
    <name evidence="4" type="ORF">CRM96_11835</name>
</gene>
<dbReference type="GO" id="GO:0080120">
    <property type="term" value="P:CAAX-box protein maturation"/>
    <property type="evidence" value="ECO:0007669"/>
    <property type="project" value="UniProtKB-ARBA"/>
</dbReference>
<feature type="transmembrane region" description="Helical" evidence="2">
    <location>
        <begin position="147"/>
        <end position="168"/>
    </location>
</feature>
<feature type="transmembrane region" description="Helical" evidence="2">
    <location>
        <begin position="174"/>
        <end position="191"/>
    </location>
</feature>
<dbReference type="EMBL" id="PDEB01000004">
    <property type="protein sequence ID" value="PEH45649.1"/>
    <property type="molecule type" value="Genomic_DNA"/>
</dbReference>
<evidence type="ECO:0000313" key="4">
    <source>
        <dbReference type="EMBL" id="PEH45649.1"/>
    </source>
</evidence>
<dbReference type="PANTHER" id="PTHR36435:SF6">
    <property type="entry name" value="ABORTIVE INFECTION PROTEIN"/>
    <property type="match status" value="1"/>
</dbReference>
<dbReference type="GO" id="GO:0008237">
    <property type="term" value="F:metallopeptidase activity"/>
    <property type="evidence" value="ECO:0007669"/>
    <property type="project" value="UniProtKB-KW"/>
</dbReference>
<name>A0A2A7SQC8_9ENTE</name>
<feature type="transmembrane region" description="Helical" evidence="2">
    <location>
        <begin position="36"/>
        <end position="56"/>
    </location>
</feature>
<keyword evidence="4" id="KW-0645">Protease</keyword>
<dbReference type="RefSeq" id="WP_005880132.1">
    <property type="nucleotide sequence ID" value="NZ_CABGIQ010000047.1"/>
</dbReference>
<comment type="caution">
    <text evidence="4">The sequence shown here is derived from an EMBL/GenBank/DDBJ whole genome shotgun (WGS) entry which is preliminary data.</text>
</comment>
<keyword evidence="4" id="KW-0482">Metalloprotease</keyword>
<dbReference type="OrthoDB" id="2194912at2"/>
<comment type="similarity">
    <text evidence="1">Belongs to the UPF0177 family.</text>
</comment>
<keyword evidence="4" id="KW-0378">Hydrolase</keyword>
<dbReference type="InterPro" id="IPR052710">
    <property type="entry name" value="CAAX_protease"/>
</dbReference>
<dbReference type="GO" id="GO:0004175">
    <property type="term" value="F:endopeptidase activity"/>
    <property type="evidence" value="ECO:0007669"/>
    <property type="project" value="UniProtKB-ARBA"/>
</dbReference>
<evidence type="ECO:0000256" key="1">
    <source>
        <dbReference type="ARBA" id="ARBA00009067"/>
    </source>
</evidence>
<sequence>MSLKKYSFLSIFCYGLIFLSPLILSSVGIVHTTTDLITATAIAYILGAIVLAFLYFRQREPLSIEAAVPRSSVPKIILYGLVGIFIALILQSLAVTLETFLFGESAPSENTQNIIQMILEAPAFIVATTIAGPIMEEFVFRRSILGIVGRYSNFWVGAIVSSLLFAFAHNDGHLLIYFFLGFFFSLQYKVTGRIWTSMITHVGMNTLVVIVQLAIQKGLLSY</sequence>
<keyword evidence="2" id="KW-0812">Transmembrane</keyword>
<dbReference type="Pfam" id="PF02517">
    <property type="entry name" value="Rce1-like"/>
    <property type="match status" value="1"/>
</dbReference>
<evidence type="ECO:0000313" key="5">
    <source>
        <dbReference type="Proteomes" id="UP000220669"/>
    </source>
</evidence>
<dbReference type="Proteomes" id="UP000220669">
    <property type="component" value="Unassembled WGS sequence"/>
</dbReference>
<feature type="domain" description="CAAX prenyl protease 2/Lysostaphin resistance protein A-like" evidence="3">
    <location>
        <begin position="122"/>
        <end position="206"/>
    </location>
</feature>
<dbReference type="AlphaFoldDB" id="A0A2A7SQC8"/>
<feature type="transmembrane region" description="Helical" evidence="2">
    <location>
        <begin position="76"/>
        <end position="94"/>
    </location>
</feature>
<dbReference type="InterPro" id="IPR003675">
    <property type="entry name" value="Rce1/LyrA-like_dom"/>
</dbReference>
<reference evidence="4 5" key="1">
    <citation type="submission" date="2017-09" db="EMBL/GenBank/DDBJ databases">
        <title>FDA dAtabase for Regulatory Grade micrObial Sequences (FDA-ARGOS): Supporting development and validation of Infectious Disease Dx tests.</title>
        <authorList>
            <person name="Minogue T."/>
            <person name="Wolcott M."/>
            <person name="Wasieloski L."/>
            <person name="Aguilar W."/>
            <person name="Moore D."/>
            <person name="Tallon L.J."/>
            <person name="Sadzewicz L."/>
            <person name="Ott S."/>
            <person name="Zhao X."/>
            <person name="Nagaraj S."/>
            <person name="Vavikolanu K."/>
            <person name="Aluvathingal J."/>
            <person name="Nadendla S."/>
            <person name="Sichtig H."/>
        </authorList>
    </citation>
    <scope>NUCLEOTIDE SEQUENCE [LARGE SCALE GENOMIC DNA]</scope>
    <source>
        <strain evidence="4 5">FDAARGOS_396</strain>
    </source>
</reference>
<feature type="transmembrane region" description="Helical" evidence="2">
    <location>
        <begin position="114"/>
        <end position="135"/>
    </location>
</feature>
<keyword evidence="2" id="KW-1133">Transmembrane helix</keyword>
<keyword evidence="2" id="KW-0472">Membrane</keyword>
<dbReference type="KEGG" id="edu:LIU_12610"/>
<organism evidence="4 5">
    <name type="scientific">Enterococcus durans</name>
    <dbReference type="NCBI Taxonomy" id="53345"/>
    <lineage>
        <taxon>Bacteria</taxon>
        <taxon>Bacillati</taxon>
        <taxon>Bacillota</taxon>
        <taxon>Bacilli</taxon>
        <taxon>Lactobacillales</taxon>
        <taxon>Enterococcaceae</taxon>
        <taxon>Enterococcus</taxon>
    </lineage>
</organism>
<protein>
    <submittedName>
        <fullName evidence="4">CPBP family intramembrane metalloprotease</fullName>
    </submittedName>
</protein>